<feature type="transmembrane region" description="Helical" evidence="7">
    <location>
        <begin position="20"/>
        <end position="40"/>
    </location>
</feature>
<evidence type="ECO:0000256" key="4">
    <source>
        <dbReference type="ARBA" id="ARBA00022679"/>
    </source>
</evidence>
<comment type="subcellular location">
    <subcellularLocation>
        <location evidence="1">Cell inner membrane</location>
    </subcellularLocation>
</comment>
<dbReference type="PATRIC" id="fig|322095.3.peg.1370"/>
<evidence type="ECO:0000256" key="5">
    <source>
        <dbReference type="ARBA" id="ARBA00023136"/>
    </source>
</evidence>
<evidence type="ECO:0000256" key="7">
    <source>
        <dbReference type="SAM" id="Phobius"/>
    </source>
</evidence>
<keyword evidence="7" id="KW-1133">Transmembrane helix</keyword>
<dbReference type="STRING" id="322095.HMPREF3185_01385"/>
<dbReference type="PANTHER" id="PTHR30606:SF10">
    <property type="entry name" value="PHOSPHATIDYLINOSITOL MANNOSIDE ACYLTRANSFERASE"/>
    <property type="match status" value="1"/>
</dbReference>
<dbReference type="PANTHER" id="PTHR30606">
    <property type="entry name" value="LIPID A BIOSYNTHESIS LAUROYL ACYLTRANSFERASE"/>
    <property type="match status" value="1"/>
</dbReference>
<dbReference type="GO" id="GO:0016746">
    <property type="term" value="F:acyltransferase activity"/>
    <property type="evidence" value="ECO:0007669"/>
    <property type="project" value="UniProtKB-KW"/>
</dbReference>
<keyword evidence="3" id="KW-0997">Cell inner membrane</keyword>
<proteinExistence type="predicted"/>
<dbReference type="CDD" id="cd07984">
    <property type="entry name" value="LPLAT_LABLAT-like"/>
    <property type="match status" value="1"/>
</dbReference>
<evidence type="ECO:0000256" key="1">
    <source>
        <dbReference type="ARBA" id="ARBA00004533"/>
    </source>
</evidence>
<keyword evidence="5 7" id="KW-0472">Membrane</keyword>
<comment type="caution">
    <text evidence="8">The sequence shown here is derived from an EMBL/GenBank/DDBJ whole genome shotgun (WGS) entry which is preliminary data.</text>
</comment>
<dbReference type="EMBL" id="LSDK01000092">
    <property type="protein sequence ID" value="KXB75461.1"/>
    <property type="molecule type" value="Genomic_DNA"/>
</dbReference>
<dbReference type="GO" id="GO:0005886">
    <property type="term" value="C:plasma membrane"/>
    <property type="evidence" value="ECO:0007669"/>
    <property type="project" value="UniProtKB-SubCell"/>
</dbReference>
<keyword evidence="9" id="KW-1185">Reference proteome</keyword>
<dbReference type="Pfam" id="PF03279">
    <property type="entry name" value="Lip_A_acyltrans"/>
    <property type="match status" value="1"/>
</dbReference>
<gene>
    <name evidence="8" type="ORF">HMPREF3185_01385</name>
</gene>
<name>A0A134B6B4_9PORP</name>
<keyword evidence="6 8" id="KW-0012">Acyltransferase</keyword>
<evidence type="ECO:0000256" key="2">
    <source>
        <dbReference type="ARBA" id="ARBA00022475"/>
    </source>
</evidence>
<organism evidence="8 9">
    <name type="scientific">Porphyromonas somerae</name>
    <dbReference type="NCBI Taxonomy" id="322095"/>
    <lineage>
        <taxon>Bacteria</taxon>
        <taxon>Pseudomonadati</taxon>
        <taxon>Bacteroidota</taxon>
        <taxon>Bacteroidia</taxon>
        <taxon>Bacteroidales</taxon>
        <taxon>Porphyromonadaceae</taxon>
        <taxon>Porphyromonas</taxon>
    </lineage>
</organism>
<evidence type="ECO:0000256" key="6">
    <source>
        <dbReference type="ARBA" id="ARBA00023315"/>
    </source>
</evidence>
<sequence>MTEQLTYYLLRGFFGLLARLPWMVIHALCHATAFLIGRVVGYRRAVVRGNLSRSFPEKTTEELRQIERDFYLQFAYNFLSTPKLLHQSPERLTKEHFIMPDLSPLVEAAKEYDCVLVALGHYGNWELFSTGQIQLATIGYSMDQVYRPLKSKALDRLFAEQRQRFGARLVAKDKIARHIVEYVRAKDGRHWFVAMITDQAPGIGHATYFTDFLHQPTAILDGIERLGKKYRLPIFYFDIERRSPIQFVGRYVPIYDPAEGDLPVYTVTERYARMLEANIQRDPAAWLWSHKRWKRPLENYPEAVRSARLQALLDSEQDN</sequence>
<reference evidence="9" key="1">
    <citation type="submission" date="2016-01" db="EMBL/GenBank/DDBJ databases">
        <authorList>
            <person name="Mitreva M."/>
            <person name="Pepin K.H."/>
            <person name="Mihindukulasuriya K.A."/>
            <person name="Fulton R."/>
            <person name="Fronick C."/>
            <person name="O'Laughlin M."/>
            <person name="Miner T."/>
            <person name="Herter B."/>
            <person name="Rosa B.A."/>
            <person name="Cordes M."/>
            <person name="Tomlinson C."/>
            <person name="Wollam A."/>
            <person name="Palsikar V.B."/>
            <person name="Mardis E.R."/>
            <person name="Wilson R.K."/>
        </authorList>
    </citation>
    <scope>NUCLEOTIDE SEQUENCE [LARGE SCALE GENOMIC DNA]</scope>
    <source>
        <strain evidence="9">KA00683</strain>
    </source>
</reference>
<evidence type="ECO:0000313" key="9">
    <source>
        <dbReference type="Proteomes" id="UP000070224"/>
    </source>
</evidence>
<dbReference type="AlphaFoldDB" id="A0A134B6B4"/>
<accession>A0A134B6B4</accession>
<dbReference type="RefSeq" id="WP_060935616.1">
    <property type="nucleotide sequence ID" value="NZ_KQ960453.1"/>
</dbReference>
<dbReference type="Proteomes" id="UP000070224">
    <property type="component" value="Unassembled WGS sequence"/>
</dbReference>
<evidence type="ECO:0000313" key="8">
    <source>
        <dbReference type="EMBL" id="KXB75461.1"/>
    </source>
</evidence>
<keyword evidence="2" id="KW-1003">Cell membrane</keyword>
<dbReference type="OrthoDB" id="9801955at2"/>
<keyword evidence="7" id="KW-0812">Transmembrane</keyword>
<dbReference type="GO" id="GO:0009247">
    <property type="term" value="P:glycolipid biosynthetic process"/>
    <property type="evidence" value="ECO:0007669"/>
    <property type="project" value="UniProtKB-ARBA"/>
</dbReference>
<keyword evidence="4 8" id="KW-0808">Transferase</keyword>
<evidence type="ECO:0000256" key="3">
    <source>
        <dbReference type="ARBA" id="ARBA00022519"/>
    </source>
</evidence>
<dbReference type="InterPro" id="IPR004960">
    <property type="entry name" value="LipA_acyltrans"/>
</dbReference>
<protein>
    <submittedName>
        <fullName evidence="8">Lipid A biosynthesis (KDO)2-(Lauroyl)-lipid IVA acyltransferase</fullName>
    </submittedName>
</protein>